<comment type="caution">
    <text evidence="1">The sequence shown here is derived from an EMBL/GenBank/DDBJ whole genome shotgun (WGS) entry which is preliminary data.</text>
</comment>
<proteinExistence type="predicted"/>
<sequence>MPIAPPQVATPPVSSPPTPAPPVTTAAAYMPPSMQAARQRAEAIRGAIALPAMTPPAAARPVDTRAGTTPAVAPQPFAALSSAFQTGVAQLQTNRLAQHVVVRRDNQNGRNGSGRARQQTRRAQPGTNTYDEHDSPERDKFVQTDRAIISNFSYVLDRRLRMGTRVATPHTLAIDRMYYALLYLVGSETRGASREDVQEAVDALYNTDDRTIYDRYQAEIGRHAQQPIEGVDESAF</sequence>
<protein>
    <submittedName>
        <fullName evidence="1">Uncharacterized protein</fullName>
    </submittedName>
</protein>
<gene>
    <name evidence="1" type="ORF">GGI18_001758</name>
</gene>
<name>A0ACC1KJ69_9FUNG</name>
<evidence type="ECO:0000313" key="1">
    <source>
        <dbReference type="EMBL" id="KAJ2790503.1"/>
    </source>
</evidence>
<reference evidence="1" key="1">
    <citation type="submission" date="2022-07" db="EMBL/GenBank/DDBJ databases">
        <title>Phylogenomic reconstructions and comparative analyses of Kickxellomycotina fungi.</title>
        <authorList>
            <person name="Reynolds N.K."/>
            <person name="Stajich J.E."/>
            <person name="Barry K."/>
            <person name="Grigoriev I.V."/>
            <person name="Crous P."/>
            <person name="Smith M.E."/>
        </authorList>
    </citation>
    <scope>NUCLEOTIDE SEQUENCE</scope>
    <source>
        <strain evidence="1">BCRC 34191</strain>
    </source>
</reference>
<organism evidence="1 2">
    <name type="scientific">Coemansia linderi</name>
    <dbReference type="NCBI Taxonomy" id="2663919"/>
    <lineage>
        <taxon>Eukaryota</taxon>
        <taxon>Fungi</taxon>
        <taxon>Fungi incertae sedis</taxon>
        <taxon>Zoopagomycota</taxon>
        <taxon>Kickxellomycotina</taxon>
        <taxon>Kickxellomycetes</taxon>
        <taxon>Kickxellales</taxon>
        <taxon>Kickxellaceae</taxon>
        <taxon>Coemansia</taxon>
    </lineage>
</organism>
<evidence type="ECO:0000313" key="2">
    <source>
        <dbReference type="Proteomes" id="UP001140066"/>
    </source>
</evidence>
<dbReference type="Proteomes" id="UP001140066">
    <property type="component" value="Unassembled WGS sequence"/>
</dbReference>
<accession>A0ACC1KJ69</accession>
<dbReference type="EMBL" id="JANBUK010000321">
    <property type="protein sequence ID" value="KAJ2790503.1"/>
    <property type="molecule type" value="Genomic_DNA"/>
</dbReference>
<keyword evidence="2" id="KW-1185">Reference proteome</keyword>